<name>A0AAV7VDZ3_PLEWA</name>
<accession>A0AAV7VDZ3</accession>
<dbReference type="Proteomes" id="UP001066276">
    <property type="component" value="Chromosome 2_1"/>
</dbReference>
<comment type="caution">
    <text evidence="2">The sequence shown here is derived from an EMBL/GenBank/DDBJ whole genome shotgun (WGS) entry which is preliminary data.</text>
</comment>
<evidence type="ECO:0000313" key="2">
    <source>
        <dbReference type="EMBL" id="KAJ1198839.1"/>
    </source>
</evidence>
<feature type="region of interest" description="Disordered" evidence="1">
    <location>
        <begin position="125"/>
        <end position="182"/>
    </location>
</feature>
<evidence type="ECO:0000313" key="3">
    <source>
        <dbReference type="Proteomes" id="UP001066276"/>
    </source>
</evidence>
<gene>
    <name evidence="2" type="ORF">NDU88_002678</name>
</gene>
<keyword evidence="3" id="KW-1185">Reference proteome</keyword>
<sequence>MLVGPLSRHKGDAATEESDWSARWRAQHPGGLPADESPATTEDKNPQTHPGGFLNTDGAPPGIAKNRRTHWAAILGKTRGACATKTVFEHLEQEARGSPGPPDRNTKISFALRGNQLHQVKTLREDRQVLEMAEDPSDSETRDSTDGTGLDENEQQYNRPPSREQAQERQAVLDSITSGTNT</sequence>
<evidence type="ECO:0000256" key="1">
    <source>
        <dbReference type="SAM" id="MobiDB-lite"/>
    </source>
</evidence>
<dbReference type="AlphaFoldDB" id="A0AAV7VDZ3"/>
<dbReference type="EMBL" id="JANPWB010000003">
    <property type="protein sequence ID" value="KAJ1198839.1"/>
    <property type="molecule type" value="Genomic_DNA"/>
</dbReference>
<reference evidence="2" key="1">
    <citation type="journal article" date="2022" name="bioRxiv">
        <title>Sequencing and chromosome-scale assembly of the giantPleurodeles waltlgenome.</title>
        <authorList>
            <person name="Brown T."/>
            <person name="Elewa A."/>
            <person name="Iarovenko S."/>
            <person name="Subramanian E."/>
            <person name="Araus A.J."/>
            <person name="Petzold A."/>
            <person name="Susuki M."/>
            <person name="Suzuki K.-i.T."/>
            <person name="Hayashi T."/>
            <person name="Toyoda A."/>
            <person name="Oliveira C."/>
            <person name="Osipova E."/>
            <person name="Leigh N.D."/>
            <person name="Simon A."/>
            <person name="Yun M.H."/>
        </authorList>
    </citation>
    <scope>NUCLEOTIDE SEQUENCE</scope>
    <source>
        <strain evidence="2">20211129_DDA</strain>
        <tissue evidence="2">Liver</tissue>
    </source>
</reference>
<feature type="region of interest" description="Disordered" evidence="1">
    <location>
        <begin position="1"/>
        <end position="66"/>
    </location>
</feature>
<protein>
    <submittedName>
        <fullName evidence="2">Uncharacterized protein</fullName>
    </submittedName>
</protein>
<proteinExistence type="predicted"/>
<organism evidence="2 3">
    <name type="scientific">Pleurodeles waltl</name>
    <name type="common">Iberian ribbed newt</name>
    <dbReference type="NCBI Taxonomy" id="8319"/>
    <lineage>
        <taxon>Eukaryota</taxon>
        <taxon>Metazoa</taxon>
        <taxon>Chordata</taxon>
        <taxon>Craniata</taxon>
        <taxon>Vertebrata</taxon>
        <taxon>Euteleostomi</taxon>
        <taxon>Amphibia</taxon>
        <taxon>Batrachia</taxon>
        <taxon>Caudata</taxon>
        <taxon>Salamandroidea</taxon>
        <taxon>Salamandridae</taxon>
        <taxon>Pleurodelinae</taxon>
        <taxon>Pleurodeles</taxon>
    </lineage>
</organism>